<dbReference type="InterPro" id="IPR018047">
    <property type="entry name" value="Ammonium_transpt_CS"/>
</dbReference>
<comment type="similarity">
    <text evidence="2 8">Belongs to the ammonia transporter channel (TC 1.A.11.2) family.</text>
</comment>
<keyword evidence="7 8" id="KW-0924">Ammonia transport</keyword>
<feature type="transmembrane region" description="Helical" evidence="8">
    <location>
        <begin position="73"/>
        <end position="90"/>
    </location>
</feature>
<dbReference type="OrthoDB" id="534912at2759"/>
<dbReference type="PROSITE" id="PS01219">
    <property type="entry name" value="AMMONIUM_TRANSP"/>
    <property type="match status" value="1"/>
</dbReference>
<feature type="transmembrane region" description="Helical" evidence="8">
    <location>
        <begin position="124"/>
        <end position="143"/>
    </location>
</feature>
<dbReference type="PANTHER" id="PTHR11730">
    <property type="entry name" value="AMMONIUM TRANSPORTER"/>
    <property type="match status" value="1"/>
</dbReference>
<evidence type="ECO:0000256" key="4">
    <source>
        <dbReference type="ARBA" id="ARBA00022692"/>
    </source>
</evidence>
<proteinExistence type="inferred from homology"/>
<feature type="transmembrane region" description="Helical" evidence="8">
    <location>
        <begin position="241"/>
        <end position="262"/>
    </location>
</feature>
<reference evidence="10 11" key="1">
    <citation type="submission" date="2018-11" db="EMBL/GenBank/DDBJ databases">
        <authorList>
            <consortium name="Pathogen Informatics"/>
        </authorList>
    </citation>
    <scope>NUCLEOTIDE SEQUENCE [LARGE SCALE GENOMIC DNA]</scope>
</reference>
<dbReference type="EMBL" id="UYYB01094583">
    <property type="protein sequence ID" value="VDM74690.1"/>
    <property type="molecule type" value="Genomic_DNA"/>
</dbReference>
<dbReference type="Pfam" id="PF00909">
    <property type="entry name" value="Ammonium_transp"/>
    <property type="match status" value="1"/>
</dbReference>
<evidence type="ECO:0000256" key="2">
    <source>
        <dbReference type="ARBA" id="ARBA00005887"/>
    </source>
</evidence>
<organism evidence="10 11">
    <name type="scientific">Strongylus vulgaris</name>
    <name type="common">Blood worm</name>
    <dbReference type="NCBI Taxonomy" id="40348"/>
    <lineage>
        <taxon>Eukaryota</taxon>
        <taxon>Metazoa</taxon>
        <taxon>Ecdysozoa</taxon>
        <taxon>Nematoda</taxon>
        <taxon>Chromadorea</taxon>
        <taxon>Rhabditida</taxon>
        <taxon>Rhabditina</taxon>
        <taxon>Rhabditomorpha</taxon>
        <taxon>Strongyloidea</taxon>
        <taxon>Strongylidae</taxon>
        <taxon>Strongylus</taxon>
    </lineage>
</organism>
<keyword evidence="4 8" id="KW-0812">Transmembrane</keyword>
<keyword evidence="11" id="KW-1185">Reference proteome</keyword>
<gene>
    <name evidence="10" type="ORF">SVUK_LOCUS9688</name>
</gene>
<feature type="transmembrane region" description="Helical" evidence="8">
    <location>
        <begin position="268"/>
        <end position="292"/>
    </location>
</feature>
<feature type="transmembrane region" description="Helical" evidence="8">
    <location>
        <begin position="176"/>
        <end position="205"/>
    </location>
</feature>
<keyword evidence="5 8" id="KW-1133">Transmembrane helix</keyword>
<evidence type="ECO:0000256" key="8">
    <source>
        <dbReference type="RuleBase" id="RU362002"/>
    </source>
</evidence>
<dbReference type="GO" id="GO:0008519">
    <property type="term" value="F:ammonium channel activity"/>
    <property type="evidence" value="ECO:0007669"/>
    <property type="project" value="InterPro"/>
</dbReference>
<feature type="transmembrane region" description="Helical" evidence="8">
    <location>
        <begin position="395"/>
        <end position="420"/>
    </location>
</feature>
<evidence type="ECO:0000256" key="1">
    <source>
        <dbReference type="ARBA" id="ARBA00004141"/>
    </source>
</evidence>
<name>A0A3P7INN0_STRVU</name>
<evidence type="ECO:0000259" key="9">
    <source>
        <dbReference type="Pfam" id="PF00909"/>
    </source>
</evidence>
<dbReference type="Gene3D" id="1.10.3430.10">
    <property type="entry name" value="Ammonium transporter AmtB like domains"/>
    <property type="match status" value="1"/>
</dbReference>
<evidence type="ECO:0000313" key="10">
    <source>
        <dbReference type="EMBL" id="VDM74690.1"/>
    </source>
</evidence>
<accession>A0A3P7INN0</accession>
<dbReference type="InterPro" id="IPR001905">
    <property type="entry name" value="Ammonium_transpt"/>
</dbReference>
<dbReference type="InterPro" id="IPR029020">
    <property type="entry name" value="Ammonium/urea_transptr"/>
</dbReference>
<dbReference type="GO" id="GO:0005886">
    <property type="term" value="C:plasma membrane"/>
    <property type="evidence" value="ECO:0007669"/>
    <property type="project" value="UniProtKB-SubCell"/>
</dbReference>
<dbReference type="InterPro" id="IPR024041">
    <property type="entry name" value="NH4_transpt_AmtB-like_dom"/>
</dbReference>
<protein>
    <recommendedName>
        <fullName evidence="8">Ammonium transporter</fullName>
    </recommendedName>
</protein>
<sequence length="462" mass="50393">MSFVIDETAQYLTPGGSAKIAVRSSQGLQDDSVWIITASFTIFTMTSGFGLLESGRVSSKDEVNIMVKNVVDVIFGGLSYWMFGFGFTFGQHPNFENAFIGTGDFFFDPVTSDENTEGWTYASFIYQMSFATTTSAIVSAGMAERVRLKAYIIISFVMTLIHSIPAHWVWSENGILFKIGIIDSAGCSVVHLVGGISGMIATIYLKPRQKRFGKMGKKRMSNPTNAILVKTSFTDYSSKRMLLGTFMLWWGWLAFNTGSTYGVSHGKWYLAARSAVGTIMASTGGGVTSLLISRFVTKRIEIDMLIDGMLASLVSSSACCSCFTPWQAYIVGSFGAGFALLSYPLLEWAEVDDPVGVIPVHVIGSVWGMISAGIFARDDPLNANGLLFGGGFTLIGKQLLGVIVVSLWSALIGFITLFCLQHSRVGLRLTRLEEEIGADLREHGLSGHCVRAYEFEKKLTPE</sequence>
<feature type="domain" description="Ammonium transporter AmtB-like" evidence="9">
    <location>
        <begin position="33"/>
        <end position="446"/>
    </location>
</feature>
<comment type="caution">
    <text evidence="8">Lacks conserved residue(s) required for the propagation of feature annotation.</text>
</comment>
<dbReference type="Proteomes" id="UP000270094">
    <property type="component" value="Unassembled WGS sequence"/>
</dbReference>
<dbReference type="PANTHER" id="PTHR11730:SF58">
    <property type="entry name" value="AMMONIUM TRANSPORTER"/>
    <property type="match status" value="1"/>
</dbReference>
<dbReference type="NCBIfam" id="TIGR00836">
    <property type="entry name" value="amt"/>
    <property type="match status" value="1"/>
</dbReference>
<keyword evidence="6 8" id="KW-0472">Membrane</keyword>
<feature type="transmembrane region" description="Helical" evidence="8">
    <location>
        <begin position="33"/>
        <end position="52"/>
    </location>
</feature>
<evidence type="ECO:0000256" key="5">
    <source>
        <dbReference type="ARBA" id="ARBA00022989"/>
    </source>
</evidence>
<evidence type="ECO:0000313" key="11">
    <source>
        <dbReference type="Proteomes" id="UP000270094"/>
    </source>
</evidence>
<keyword evidence="3 8" id="KW-0813">Transport</keyword>
<feature type="transmembrane region" description="Helical" evidence="8">
    <location>
        <begin position="304"/>
        <end position="324"/>
    </location>
</feature>
<evidence type="ECO:0000256" key="3">
    <source>
        <dbReference type="ARBA" id="ARBA00022448"/>
    </source>
</evidence>
<dbReference type="AlphaFoldDB" id="A0A3P7INN0"/>
<evidence type="ECO:0000256" key="7">
    <source>
        <dbReference type="ARBA" id="ARBA00023177"/>
    </source>
</evidence>
<dbReference type="SUPFAM" id="SSF111352">
    <property type="entry name" value="Ammonium transporter"/>
    <property type="match status" value="1"/>
</dbReference>
<dbReference type="GO" id="GO:0097272">
    <property type="term" value="P:ammonium homeostasis"/>
    <property type="evidence" value="ECO:0007669"/>
    <property type="project" value="TreeGrafter"/>
</dbReference>
<comment type="subcellular location">
    <subcellularLocation>
        <location evidence="8">Cell membrane</location>
        <topology evidence="8">Multi-pass membrane protein</topology>
    </subcellularLocation>
    <subcellularLocation>
        <location evidence="1">Membrane</location>
        <topology evidence="1">Multi-pass membrane protein</topology>
    </subcellularLocation>
</comment>
<feature type="transmembrane region" description="Helical" evidence="8">
    <location>
        <begin position="150"/>
        <end position="170"/>
    </location>
</feature>
<dbReference type="FunFam" id="1.10.3430.10:FF:000008">
    <property type="entry name" value="Ammonium transporter"/>
    <property type="match status" value="1"/>
</dbReference>
<evidence type="ECO:0000256" key="6">
    <source>
        <dbReference type="ARBA" id="ARBA00023136"/>
    </source>
</evidence>